<feature type="domain" description="Methyltransferase" evidence="1">
    <location>
        <begin position="180"/>
        <end position="239"/>
    </location>
</feature>
<reference evidence="2" key="1">
    <citation type="submission" date="2013-04" db="EMBL/GenBank/DDBJ databases">
        <authorList>
            <person name="Qu J."/>
            <person name="Murali S.C."/>
            <person name="Bandaranaike D."/>
            <person name="Bellair M."/>
            <person name="Blankenburg K."/>
            <person name="Chao H."/>
            <person name="Dinh H."/>
            <person name="Doddapaneni H."/>
            <person name="Downs B."/>
            <person name="Dugan-Rocha S."/>
            <person name="Elkadiri S."/>
            <person name="Gnanaolivu R.D."/>
            <person name="Hernandez B."/>
            <person name="Javaid M."/>
            <person name="Jayaseelan J.C."/>
            <person name="Lee S."/>
            <person name="Li M."/>
            <person name="Ming W."/>
            <person name="Munidasa M."/>
            <person name="Muniz J."/>
            <person name="Nguyen L."/>
            <person name="Ongeri F."/>
            <person name="Osuji N."/>
            <person name="Pu L.-L."/>
            <person name="Puazo M."/>
            <person name="Qu C."/>
            <person name="Quiroz J."/>
            <person name="Raj R."/>
            <person name="Weissenberger G."/>
            <person name="Xin Y."/>
            <person name="Zou X."/>
            <person name="Han Y."/>
            <person name="Richards S."/>
            <person name="Worley K."/>
            <person name="Muzny D."/>
            <person name="Gibbs R."/>
        </authorList>
    </citation>
    <scope>NUCLEOTIDE SEQUENCE</scope>
    <source>
        <strain evidence="2">Sampled in the wild</strain>
    </source>
</reference>
<dbReference type="InterPro" id="IPR052220">
    <property type="entry name" value="METTL25"/>
</dbReference>
<keyword evidence="3" id="KW-1185">Reference proteome</keyword>
<protein>
    <recommendedName>
        <fullName evidence="1">Methyltransferase domain-containing protein</fullName>
    </recommendedName>
</protein>
<organism evidence="2 3">
    <name type="scientific">Ladona fulva</name>
    <name type="common">Scarce chaser dragonfly</name>
    <name type="synonym">Libellula fulva</name>
    <dbReference type="NCBI Taxonomy" id="123851"/>
    <lineage>
        <taxon>Eukaryota</taxon>
        <taxon>Metazoa</taxon>
        <taxon>Ecdysozoa</taxon>
        <taxon>Arthropoda</taxon>
        <taxon>Hexapoda</taxon>
        <taxon>Insecta</taxon>
        <taxon>Pterygota</taxon>
        <taxon>Palaeoptera</taxon>
        <taxon>Odonata</taxon>
        <taxon>Epiprocta</taxon>
        <taxon>Anisoptera</taxon>
        <taxon>Libelluloidea</taxon>
        <taxon>Libellulidae</taxon>
        <taxon>Ladona</taxon>
    </lineage>
</organism>
<reference evidence="2" key="2">
    <citation type="submission" date="2017-10" db="EMBL/GenBank/DDBJ databases">
        <title>Ladona fulva Genome sequencing and assembly.</title>
        <authorList>
            <person name="Murali S."/>
            <person name="Richards S."/>
            <person name="Bandaranaike D."/>
            <person name="Bellair M."/>
            <person name="Blankenburg K."/>
            <person name="Chao H."/>
            <person name="Dinh H."/>
            <person name="Doddapaneni H."/>
            <person name="Dugan-Rocha S."/>
            <person name="Elkadiri S."/>
            <person name="Gnanaolivu R."/>
            <person name="Hernandez B."/>
            <person name="Skinner E."/>
            <person name="Javaid M."/>
            <person name="Lee S."/>
            <person name="Li M."/>
            <person name="Ming W."/>
            <person name="Munidasa M."/>
            <person name="Muniz J."/>
            <person name="Nguyen L."/>
            <person name="Hughes D."/>
            <person name="Osuji N."/>
            <person name="Pu L.-L."/>
            <person name="Puazo M."/>
            <person name="Qu C."/>
            <person name="Quiroz J."/>
            <person name="Raj R."/>
            <person name="Weissenberger G."/>
            <person name="Xin Y."/>
            <person name="Zou X."/>
            <person name="Han Y."/>
            <person name="Worley K."/>
            <person name="Muzny D."/>
            <person name="Gibbs R."/>
        </authorList>
    </citation>
    <scope>NUCLEOTIDE SEQUENCE</scope>
    <source>
        <strain evidence="2">Sampled in the wild</strain>
    </source>
</reference>
<evidence type="ECO:0000313" key="2">
    <source>
        <dbReference type="EMBL" id="KAG8237263.1"/>
    </source>
</evidence>
<proteinExistence type="predicted"/>
<dbReference type="InterPro" id="IPR025714">
    <property type="entry name" value="Methyltranfer_dom"/>
</dbReference>
<dbReference type="OrthoDB" id="5875367at2759"/>
<dbReference type="AlphaFoldDB" id="A0A8K0KMZ2"/>
<accession>A0A8K0KMZ2</accession>
<evidence type="ECO:0000313" key="3">
    <source>
        <dbReference type="Proteomes" id="UP000792457"/>
    </source>
</evidence>
<dbReference type="Proteomes" id="UP000792457">
    <property type="component" value="Unassembled WGS sequence"/>
</dbReference>
<dbReference type="Pfam" id="PF13679">
    <property type="entry name" value="Methyltransf_32"/>
    <property type="match status" value="1"/>
</dbReference>
<gene>
    <name evidence="2" type="ORF">J437_LFUL011293</name>
</gene>
<comment type="caution">
    <text evidence="2">The sequence shown here is derived from an EMBL/GenBank/DDBJ whole genome shotgun (WGS) entry which is preliminary data.</text>
</comment>
<evidence type="ECO:0000259" key="1">
    <source>
        <dbReference type="Pfam" id="PF13679"/>
    </source>
</evidence>
<name>A0A8K0KMZ2_LADFU</name>
<dbReference type="PANTHER" id="PTHR12496">
    <property type="entry name" value="CGI-41 METHYLTRANSFERASE"/>
    <property type="match status" value="1"/>
</dbReference>
<dbReference type="EMBL" id="KZ309141">
    <property type="protein sequence ID" value="KAG8237263.1"/>
    <property type="molecule type" value="Genomic_DNA"/>
</dbReference>
<dbReference type="PANTHER" id="PTHR12496:SF2">
    <property type="entry name" value="METHYLTRANSFERASE-LIKE PROTEIN 25B"/>
    <property type="match status" value="1"/>
</dbReference>
<sequence>MVVCGCRKNILNDALGSGEILYRYSWLIDSYVLDFFTEDLWGKIPSNWQDVLEDLEPQELGLWLDQNKIPRYRKPWPLSLLALRSSITKLSLPRRKYCTCDKDDNPRNKQIYADPAEGSSSVSEELMHLKKPDGMRENLIHDPDPCKHFTSSFNRLIDCDSSINQQRGYIYAFQKHVKPKKRHEIFHMAKVVCQLAAKCKVSCIVDVGAGLGHLGRLLSYGHRLPTCCIESQRNLSSSAR</sequence>